<gene>
    <name evidence="1" type="primary">PARPA_14345.1 scaffold 50072</name>
</gene>
<proteinExistence type="predicted"/>
<organism evidence="1 2">
    <name type="scientific">Parasitella parasitica</name>
    <dbReference type="NCBI Taxonomy" id="35722"/>
    <lineage>
        <taxon>Eukaryota</taxon>
        <taxon>Fungi</taxon>
        <taxon>Fungi incertae sedis</taxon>
        <taxon>Mucoromycota</taxon>
        <taxon>Mucoromycotina</taxon>
        <taxon>Mucoromycetes</taxon>
        <taxon>Mucorales</taxon>
        <taxon>Mucorineae</taxon>
        <taxon>Mucoraceae</taxon>
        <taxon>Parasitella</taxon>
    </lineage>
</organism>
<dbReference type="EMBL" id="LN734204">
    <property type="protein sequence ID" value="CEP20024.1"/>
    <property type="molecule type" value="Genomic_DNA"/>
</dbReference>
<sequence length="89" mass="10173">MLLESQLMESDNDYFKQNRDDTMEEISSPFVSLINAASRGTSQKELIMEIDLDISFVLTNVAEDGSAADKPEEPAKYYRNYNICQTFVH</sequence>
<dbReference type="Proteomes" id="UP000054107">
    <property type="component" value="Unassembled WGS sequence"/>
</dbReference>
<protein>
    <submittedName>
        <fullName evidence="1">Uncharacterized protein</fullName>
    </submittedName>
</protein>
<dbReference type="AlphaFoldDB" id="A0A0B7NXW0"/>
<name>A0A0B7NXW0_9FUNG</name>
<accession>A0A0B7NXW0</accession>
<evidence type="ECO:0000313" key="2">
    <source>
        <dbReference type="Proteomes" id="UP000054107"/>
    </source>
</evidence>
<evidence type="ECO:0000313" key="1">
    <source>
        <dbReference type="EMBL" id="CEP20024.1"/>
    </source>
</evidence>
<reference evidence="1 2" key="1">
    <citation type="submission" date="2014-09" db="EMBL/GenBank/DDBJ databases">
        <authorList>
            <person name="Ellenberger Sabrina"/>
        </authorList>
    </citation>
    <scope>NUCLEOTIDE SEQUENCE [LARGE SCALE GENOMIC DNA]</scope>
    <source>
        <strain evidence="1 2">CBS 412.66</strain>
    </source>
</reference>
<keyword evidence="2" id="KW-1185">Reference proteome</keyword>